<keyword evidence="3" id="KW-0067">ATP-binding</keyword>
<protein>
    <submittedName>
        <fullName evidence="3">RNA helicase aquarius</fullName>
    </submittedName>
</protein>
<dbReference type="InterPro" id="IPR032174">
    <property type="entry name" value="Aquarius_N"/>
</dbReference>
<sequence length="292" mass="32941">MWYTPRAHKTRERDGGERDAVFRYGRRRGAPINVSHQNTTIGHPSGSSRVDTICVLVPITFGETIKAISLTAQPKSGPDPGGPLNPRDPGLKPKKPYGRSGPGLNHCFSGIFLLDFNSVLHTLDHVPAGVRCVFNPLVLLEMLRFYARFEINDETGDPRSDRDMTLIHYNQITSLQKAAFAKFSDLMPFALANVASVDTRETLQKHFGNLSEKALRAIATHLNLVPPEGKEGEAPWHRYDKSFLKELLISRHERRISQLEVEFNALYPTELYGTRTSCPRNIQRRVVWLCPN</sequence>
<proteinExistence type="predicted"/>
<keyword evidence="4" id="KW-1185">Reference proteome</keyword>
<feature type="compositionally biased region" description="Basic residues" evidence="1">
    <location>
        <begin position="1"/>
        <end position="10"/>
    </location>
</feature>
<dbReference type="GO" id="GO:0004386">
    <property type="term" value="F:helicase activity"/>
    <property type="evidence" value="ECO:0007669"/>
    <property type="project" value="UniProtKB-KW"/>
</dbReference>
<reference evidence="3 4" key="1">
    <citation type="journal article" date="2019" name="Commun. Biol.">
        <title>The bagworm genome reveals a unique fibroin gene that provides high tensile strength.</title>
        <authorList>
            <person name="Kono N."/>
            <person name="Nakamura H."/>
            <person name="Ohtoshi R."/>
            <person name="Tomita M."/>
            <person name="Numata K."/>
            <person name="Arakawa K."/>
        </authorList>
    </citation>
    <scope>NUCLEOTIDE SEQUENCE [LARGE SCALE GENOMIC DNA]</scope>
</reference>
<comment type="caution">
    <text evidence="3">The sequence shown here is derived from an EMBL/GenBank/DDBJ whole genome shotgun (WGS) entry which is preliminary data.</text>
</comment>
<keyword evidence="3" id="KW-0378">Hydrolase</keyword>
<dbReference type="STRING" id="151549.A0A4C1SPL0"/>
<feature type="domain" description="RNA helicase aquarius N-terminal" evidence="2">
    <location>
        <begin position="139"/>
        <end position="255"/>
    </location>
</feature>
<accession>A0A4C1SPL0</accession>
<feature type="compositionally biased region" description="Basic and acidic residues" evidence="1">
    <location>
        <begin position="11"/>
        <end position="20"/>
    </location>
</feature>
<dbReference type="OrthoDB" id="1879at2759"/>
<dbReference type="Proteomes" id="UP000299102">
    <property type="component" value="Unassembled WGS sequence"/>
</dbReference>
<evidence type="ECO:0000259" key="2">
    <source>
        <dbReference type="Pfam" id="PF16399"/>
    </source>
</evidence>
<dbReference type="AlphaFoldDB" id="A0A4C1SPL0"/>
<feature type="region of interest" description="Disordered" evidence="1">
    <location>
        <begin position="1"/>
        <end position="20"/>
    </location>
</feature>
<dbReference type="Pfam" id="PF16399">
    <property type="entry name" value="Aquarius_N_1st"/>
    <property type="match status" value="1"/>
</dbReference>
<name>A0A4C1SPL0_EUMVA</name>
<evidence type="ECO:0000313" key="4">
    <source>
        <dbReference type="Proteomes" id="UP000299102"/>
    </source>
</evidence>
<evidence type="ECO:0000313" key="3">
    <source>
        <dbReference type="EMBL" id="GBP03925.1"/>
    </source>
</evidence>
<evidence type="ECO:0000256" key="1">
    <source>
        <dbReference type="SAM" id="MobiDB-lite"/>
    </source>
</evidence>
<keyword evidence="3" id="KW-0347">Helicase</keyword>
<organism evidence="3 4">
    <name type="scientific">Eumeta variegata</name>
    <name type="common">Bagworm moth</name>
    <name type="synonym">Eumeta japonica</name>
    <dbReference type="NCBI Taxonomy" id="151549"/>
    <lineage>
        <taxon>Eukaryota</taxon>
        <taxon>Metazoa</taxon>
        <taxon>Ecdysozoa</taxon>
        <taxon>Arthropoda</taxon>
        <taxon>Hexapoda</taxon>
        <taxon>Insecta</taxon>
        <taxon>Pterygota</taxon>
        <taxon>Neoptera</taxon>
        <taxon>Endopterygota</taxon>
        <taxon>Lepidoptera</taxon>
        <taxon>Glossata</taxon>
        <taxon>Ditrysia</taxon>
        <taxon>Tineoidea</taxon>
        <taxon>Psychidae</taxon>
        <taxon>Oiketicinae</taxon>
        <taxon>Eumeta</taxon>
    </lineage>
</organism>
<keyword evidence="3" id="KW-0547">Nucleotide-binding</keyword>
<feature type="region of interest" description="Disordered" evidence="1">
    <location>
        <begin position="70"/>
        <end position="98"/>
    </location>
</feature>
<gene>
    <name evidence="3" type="primary">AQR</name>
    <name evidence="3" type="ORF">EVAR_74726_1</name>
</gene>
<dbReference type="EMBL" id="BGZK01000012">
    <property type="protein sequence ID" value="GBP03925.1"/>
    <property type="molecule type" value="Genomic_DNA"/>
</dbReference>